<dbReference type="SUPFAM" id="SSF55124">
    <property type="entry name" value="Nitrite/Sulfite reductase N-terminal domain-like"/>
    <property type="match status" value="1"/>
</dbReference>
<dbReference type="GO" id="GO:0046872">
    <property type="term" value="F:metal ion binding"/>
    <property type="evidence" value="ECO:0007669"/>
    <property type="project" value="UniProtKB-KW"/>
</dbReference>
<dbReference type="GO" id="GO:0050311">
    <property type="term" value="F:sulfite reductase (ferredoxin) activity"/>
    <property type="evidence" value="ECO:0007669"/>
    <property type="project" value="TreeGrafter"/>
</dbReference>
<dbReference type="Pfam" id="PF03460">
    <property type="entry name" value="NIR_SIR_ferr"/>
    <property type="match status" value="1"/>
</dbReference>
<gene>
    <name evidence="6" type="ORF">H9736_06010</name>
</gene>
<name>A0A9D2B7I1_9FIRM</name>
<dbReference type="PROSITE" id="PS00198">
    <property type="entry name" value="4FE4S_FER_1"/>
    <property type="match status" value="1"/>
</dbReference>
<dbReference type="InterPro" id="IPR045854">
    <property type="entry name" value="NO2/SO3_Rdtase_4Fe4S_sf"/>
</dbReference>
<evidence type="ECO:0000259" key="5">
    <source>
        <dbReference type="PROSITE" id="PS51379"/>
    </source>
</evidence>
<feature type="domain" description="4Fe-4S ferredoxin-type" evidence="5">
    <location>
        <begin position="163"/>
        <end position="193"/>
    </location>
</feature>
<evidence type="ECO:0000256" key="4">
    <source>
        <dbReference type="ARBA" id="ARBA00023014"/>
    </source>
</evidence>
<dbReference type="Gene3D" id="3.30.70.20">
    <property type="match status" value="1"/>
</dbReference>
<accession>A0A9D2B7I1</accession>
<dbReference type="GO" id="GO:0016002">
    <property type="term" value="F:sulfite reductase activity"/>
    <property type="evidence" value="ECO:0007669"/>
    <property type="project" value="TreeGrafter"/>
</dbReference>
<dbReference type="EMBL" id="DXES01000128">
    <property type="protein sequence ID" value="HIX65788.1"/>
    <property type="molecule type" value="Genomic_DNA"/>
</dbReference>
<dbReference type="AlphaFoldDB" id="A0A9D2B7I1"/>
<keyword evidence="3" id="KW-0408">Iron</keyword>
<evidence type="ECO:0000313" key="6">
    <source>
        <dbReference type="EMBL" id="HIX65788.1"/>
    </source>
</evidence>
<dbReference type="InterPro" id="IPR017896">
    <property type="entry name" value="4Fe4S_Fe-S-bd"/>
</dbReference>
<dbReference type="SUPFAM" id="SSF56014">
    <property type="entry name" value="Nitrite and sulphite reductase 4Fe-4S domain-like"/>
    <property type="match status" value="1"/>
</dbReference>
<dbReference type="Proteomes" id="UP000886800">
    <property type="component" value="Unassembled WGS sequence"/>
</dbReference>
<comment type="caution">
    <text evidence="6">The sequence shown here is derived from an EMBL/GenBank/DDBJ whole genome shotgun (WGS) entry which is preliminary data.</text>
</comment>
<dbReference type="InterPro" id="IPR036136">
    <property type="entry name" value="Nit/Sulf_reduc_fer-like_dom_sf"/>
</dbReference>
<evidence type="ECO:0000313" key="7">
    <source>
        <dbReference type="Proteomes" id="UP000886800"/>
    </source>
</evidence>
<proteinExistence type="predicted"/>
<dbReference type="GO" id="GO:0000103">
    <property type="term" value="P:sulfate assimilation"/>
    <property type="evidence" value="ECO:0007669"/>
    <property type="project" value="TreeGrafter"/>
</dbReference>
<dbReference type="InterPro" id="IPR045169">
    <property type="entry name" value="NO2/SO3_Rdtase_4Fe4S_prot"/>
</dbReference>
<keyword evidence="2" id="KW-0479">Metal-binding</keyword>
<evidence type="ECO:0000256" key="3">
    <source>
        <dbReference type="ARBA" id="ARBA00023004"/>
    </source>
</evidence>
<dbReference type="InterPro" id="IPR006067">
    <property type="entry name" value="NO2/SO3_Rdtase_4Fe4S_dom"/>
</dbReference>
<dbReference type="InterPro" id="IPR005117">
    <property type="entry name" value="NiRdtase/SiRdtase_haem-b_fer"/>
</dbReference>
<feature type="domain" description="4Fe-4S ferredoxin-type" evidence="5">
    <location>
        <begin position="194"/>
        <end position="223"/>
    </location>
</feature>
<dbReference type="GO" id="GO:0051539">
    <property type="term" value="F:4 iron, 4 sulfur cluster binding"/>
    <property type="evidence" value="ECO:0007669"/>
    <property type="project" value="UniProtKB-KW"/>
</dbReference>
<organism evidence="6 7">
    <name type="scientific">Candidatus Anaerotruncus excrementipullorum</name>
    <dbReference type="NCBI Taxonomy" id="2838465"/>
    <lineage>
        <taxon>Bacteria</taxon>
        <taxon>Bacillati</taxon>
        <taxon>Bacillota</taxon>
        <taxon>Clostridia</taxon>
        <taxon>Eubacteriales</taxon>
        <taxon>Oscillospiraceae</taxon>
        <taxon>Anaerotruncus</taxon>
    </lineage>
</organism>
<dbReference type="Pfam" id="PF01077">
    <property type="entry name" value="NIR_SIR"/>
    <property type="match status" value="1"/>
</dbReference>
<dbReference type="SUPFAM" id="SSF54862">
    <property type="entry name" value="4Fe-4S ferredoxins"/>
    <property type="match status" value="1"/>
</dbReference>
<dbReference type="PANTHER" id="PTHR11493:SF54">
    <property type="entry name" value="ANAEROBIC SULFITE REDUCTASE SUBUNIT C"/>
    <property type="match status" value="1"/>
</dbReference>
<dbReference type="GO" id="GO:0020037">
    <property type="term" value="F:heme binding"/>
    <property type="evidence" value="ECO:0007669"/>
    <property type="project" value="InterPro"/>
</dbReference>
<reference evidence="6" key="2">
    <citation type="submission" date="2021-04" db="EMBL/GenBank/DDBJ databases">
        <authorList>
            <person name="Gilroy R."/>
        </authorList>
    </citation>
    <scope>NUCLEOTIDE SEQUENCE</scope>
    <source>
        <strain evidence="6">CHK188-5543</strain>
    </source>
</reference>
<dbReference type="InterPro" id="IPR017900">
    <property type="entry name" value="4Fe4S_Fe_S_CS"/>
</dbReference>
<evidence type="ECO:0000256" key="1">
    <source>
        <dbReference type="ARBA" id="ARBA00022485"/>
    </source>
</evidence>
<protein>
    <submittedName>
        <fullName evidence="6">(4Fe-4S)-binding protein</fullName>
    </submittedName>
</protein>
<keyword evidence="1" id="KW-0004">4Fe-4S</keyword>
<dbReference type="PANTHER" id="PTHR11493">
    <property type="entry name" value="SULFITE REDUCTASE [NADPH] SUBUNIT BETA-RELATED"/>
    <property type="match status" value="1"/>
</dbReference>
<dbReference type="GO" id="GO:0009337">
    <property type="term" value="C:sulfite reductase complex (NADPH)"/>
    <property type="evidence" value="ECO:0007669"/>
    <property type="project" value="TreeGrafter"/>
</dbReference>
<reference evidence="6" key="1">
    <citation type="journal article" date="2021" name="PeerJ">
        <title>Extensive microbial diversity within the chicken gut microbiome revealed by metagenomics and culture.</title>
        <authorList>
            <person name="Gilroy R."/>
            <person name="Ravi A."/>
            <person name="Getino M."/>
            <person name="Pursley I."/>
            <person name="Horton D.L."/>
            <person name="Alikhan N.F."/>
            <person name="Baker D."/>
            <person name="Gharbi K."/>
            <person name="Hall N."/>
            <person name="Watson M."/>
            <person name="Adriaenssens E.M."/>
            <person name="Foster-Nyarko E."/>
            <person name="Jarju S."/>
            <person name="Secka A."/>
            <person name="Antonio M."/>
            <person name="Oren A."/>
            <person name="Chaudhuri R.R."/>
            <person name="La Ragione R."/>
            <person name="Hildebrand F."/>
            <person name="Pallen M.J."/>
        </authorList>
    </citation>
    <scope>NUCLEOTIDE SEQUENCE</scope>
    <source>
        <strain evidence="6">CHK188-5543</strain>
    </source>
</reference>
<evidence type="ECO:0000256" key="2">
    <source>
        <dbReference type="ARBA" id="ARBA00022723"/>
    </source>
</evidence>
<dbReference type="Gene3D" id="3.30.413.10">
    <property type="entry name" value="Sulfite Reductase Hemoprotein, domain 1"/>
    <property type="match status" value="1"/>
</dbReference>
<dbReference type="PROSITE" id="PS51379">
    <property type="entry name" value="4FE4S_FER_2"/>
    <property type="match status" value="2"/>
</dbReference>
<sequence>MGNLTAQQVMEVKGKGFLRNRGTDLFSGRLVAPGTVFTAQNMEDIAHMARTMGNGKVLPTSRLTVEIPGIPYERIPEAMAYAQAHGMRFGGTGAKIRPVAACKGTTCVYGNFDTQELARKIHEAYYLGWTDVALPHKFKITVGGCPNSCMKPSLNDFGVEGHRAPRYNPEACRGCKVCGVENSCPMKCAVLREGKLEIDQAVCNKCGVCLGKCPFHAVEWESPVEYQLFFGGTWGKRARLADPLPHLVGEEEILPYLEKSILWFKENAYQKERFGLALERVGFEKFLQEIQGDSLLQRKQEILSAPIKTRA</sequence>
<keyword evidence="4" id="KW-0411">Iron-sulfur</keyword>